<dbReference type="Gene3D" id="2.30.110.10">
    <property type="entry name" value="Electron Transport, Fmn-binding Protein, Chain A"/>
    <property type="match status" value="1"/>
</dbReference>
<sequence>MSGAADVLLPRETIFYLGSAMSFVMTAAEREQFLSGVHVGVLAVERAGRAPLAVPVWYDYEPGGELLIWMERDTVKDRSIRAAGRLSLVAQDENPPYKYVTAEGPVIANDEPPTREQALRIAKRYWPEDQATAYVDSALGERSVLVRVRPEKWLSNDQSKS</sequence>
<dbReference type="SUPFAM" id="SSF50475">
    <property type="entry name" value="FMN-binding split barrel"/>
    <property type="match status" value="1"/>
</dbReference>
<dbReference type="EMBL" id="BNAW01000041">
    <property type="protein sequence ID" value="GHG36438.1"/>
    <property type="molecule type" value="Genomic_DNA"/>
</dbReference>
<evidence type="ECO:0000256" key="1">
    <source>
        <dbReference type="ARBA" id="ARBA00023002"/>
    </source>
</evidence>
<name>A0ABQ3KLX0_9PSEU</name>
<organism evidence="2 3">
    <name type="scientific">Amycolatopsis bullii</name>
    <dbReference type="NCBI Taxonomy" id="941987"/>
    <lineage>
        <taxon>Bacteria</taxon>
        <taxon>Bacillati</taxon>
        <taxon>Actinomycetota</taxon>
        <taxon>Actinomycetes</taxon>
        <taxon>Pseudonocardiales</taxon>
        <taxon>Pseudonocardiaceae</taxon>
        <taxon>Amycolatopsis</taxon>
    </lineage>
</organism>
<dbReference type="PANTHER" id="PTHR35176:SF6">
    <property type="entry name" value="HEME OXYGENASE HI_0854-RELATED"/>
    <property type="match status" value="1"/>
</dbReference>
<proteinExistence type="predicted"/>
<gene>
    <name evidence="2" type="ORF">GCM10017567_66390</name>
</gene>
<dbReference type="PANTHER" id="PTHR35176">
    <property type="entry name" value="HEME OXYGENASE HI_0854-RELATED"/>
    <property type="match status" value="1"/>
</dbReference>
<accession>A0ABQ3KLX0</accession>
<comment type="caution">
    <text evidence="2">The sequence shown here is derived from an EMBL/GenBank/DDBJ whole genome shotgun (WGS) entry which is preliminary data.</text>
</comment>
<keyword evidence="1" id="KW-0560">Oxidoreductase</keyword>
<keyword evidence="3" id="KW-1185">Reference proteome</keyword>
<evidence type="ECO:0000313" key="3">
    <source>
        <dbReference type="Proteomes" id="UP000649955"/>
    </source>
</evidence>
<reference evidence="3" key="1">
    <citation type="journal article" date="2019" name="Int. J. Syst. Evol. Microbiol.">
        <title>The Global Catalogue of Microorganisms (GCM) 10K type strain sequencing project: providing services to taxonomists for standard genome sequencing and annotation.</title>
        <authorList>
            <consortium name="The Broad Institute Genomics Platform"/>
            <consortium name="The Broad Institute Genome Sequencing Center for Infectious Disease"/>
            <person name="Wu L."/>
            <person name="Ma J."/>
        </authorList>
    </citation>
    <scope>NUCLEOTIDE SEQUENCE [LARGE SCALE GENOMIC DNA]</scope>
    <source>
        <strain evidence="3">CGMCC 4.7680</strain>
    </source>
</reference>
<protein>
    <submittedName>
        <fullName evidence="2">Pyridoxamine 5'-phosphate oxidase</fullName>
    </submittedName>
</protein>
<evidence type="ECO:0000313" key="2">
    <source>
        <dbReference type="EMBL" id="GHG36438.1"/>
    </source>
</evidence>
<dbReference type="InterPro" id="IPR052019">
    <property type="entry name" value="F420H2_bilvrd_red/Heme_oxyg"/>
</dbReference>
<dbReference type="InterPro" id="IPR012349">
    <property type="entry name" value="Split_barrel_FMN-bd"/>
</dbReference>
<dbReference type="Proteomes" id="UP000649955">
    <property type="component" value="Unassembled WGS sequence"/>
</dbReference>